<dbReference type="InterPro" id="IPR036910">
    <property type="entry name" value="HMG_box_dom_sf"/>
</dbReference>
<dbReference type="Proteomes" id="UP000789759">
    <property type="component" value="Unassembled WGS sequence"/>
</dbReference>
<dbReference type="GO" id="GO:0005634">
    <property type="term" value="C:nucleus"/>
    <property type="evidence" value="ECO:0007669"/>
    <property type="project" value="UniProtKB-UniRule"/>
</dbReference>
<evidence type="ECO:0000313" key="4">
    <source>
        <dbReference type="EMBL" id="CAG8686124.1"/>
    </source>
</evidence>
<evidence type="ECO:0000256" key="1">
    <source>
        <dbReference type="PROSITE-ProRule" id="PRU00267"/>
    </source>
</evidence>
<feature type="compositionally biased region" description="Basic residues" evidence="2">
    <location>
        <begin position="228"/>
        <end position="240"/>
    </location>
</feature>
<feature type="region of interest" description="Disordered" evidence="2">
    <location>
        <begin position="443"/>
        <end position="491"/>
    </location>
</feature>
<reference evidence="4" key="1">
    <citation type="submission" date="2021-06" db="EMBL/GenBank/DDBJ databases">
        <authorList>
            <person name="Kallberg Y."/>
            <person name="Tangrot J."/>
            <person name="Rosling A."/>
        </authorList>
    </citation>
    <scope>NUCLEOTIDE SEQUENCE</scope>
    <source>
        <strain evidence="4">FL966</strain>
    </source>
</reference>
<proteinExistence type="predicted"/>
<dbReference type="EMBL" id="CAJVQA010009544">
    <property type="protein sequence ID" value="CAG8686124.1"/>
    <property type="molecule type" value="Genomic_DNA"/>
</dbReference>
<dbReference type="OrthoDB" id="1919336at2759"/>
<protein>
    <submittedName>
        <fullName evidence="4">1961_t:CDS:1</fullName>
    </submittedName>
</protein>
<feature type="domain" description="HMG box" evidence="3">
    <location>
        <begin position="359"/>
        <end position="427"/>
    </location>
</feature>
<keyword evidence="1" id="KW-0238">DNA-binding</keyword>
<evidence type="ECO:0000256" key="2">
    <source>
        <dbReference type="SAM" id="MobiDB-lite"/>
    </source>
</evidence>
<name>A0A9N9ENB4_9GLOM</name>
<dbReference type="CDD" id="cd00084">
    <property type="entry name" value="HMG-box_SF"/>
    <property type="match status" value="1"/>
</dbReference>
<feature type="compositionally biased region" description="Polar residues" evidence="2">
    <location>
        <begin position="472"/>
        <end position="489"/>
    </location>
</feature>
<dbReference type="InterPro" id="IPR009071">
    <property type="entry name" value="HMG_box_dom"/>
</dbReference>
<dbReference type="Pfam" id="PF00505">
    <property type="entry name" value="HMG_box"/>
    <property type="match status" value="1"/>
</dbReference>
<feature type="compositionally biased region" description="Polar residues" evidence="2">
    <location>
        <begin position="191"/>
        <end position="205"/>
    </location>
</feature>
<feature type="DNA-binding region" description="HMG box" evidence="1">
    <location>
        <begin position="359"/>
        <end position="427"/>
    </location>
</feature>
<evidence type="ECO:0000313" key="5">
    <source>
        <dbReference type="Proteomes" id="UP000789759"/>
    </source>
</evidence>
<feature type="compositionally biased region" description="Basic and acidic residues" evidence="2">
    <location>
        <begin position="173"/>
        <end position="190"/>
    </location>
</feature>
<feature type="non-terminal residue" evidence="4">
    <location>
        <position position="1"/>
    </location>
</feature>
<gene>
    <name evidence="4" type="ORF">CPELLU_LOCUS11077</name>
</gene>
<keyword evidence="5" id="KW-1185">Reference proteome</keyword>
<sequence length="519" mass="59013">NMALNKSLKTGHLYSGSDGGNSINEHTDNMVINEINTSKSTIEESKMKFSAIIRKVVDNDVKRAETSLKALCDVMPPQLRLIMNGSSINEVFGSVNMEIQLSNEHKERKMDESYSFVSPPSTVANETNANKEINYTRESNDLWKNNINHLNNQGNNDQVHIDEKGIDKQEELSTMSTHHDDHTQSEKNKTIELTNHENSSTTVFSNKRKSTQPRKFIIEHHETESRIIRKRARPHTKKRKDIVSSDESENMQAYSVDDRDQISQHNTEESSDDDSISYKHVKLSTTPSIIENQDSHKPKGRYSTRKLANPIVQKGKNTVVSSINSDHSSMLQQNGLSKTSMKAARKFAAPVPKPAPAKPQRPLGSFGYFRKEMFDNRDSVLIGLPWRECIKIVAQRWNSLSEEDKEPYNELQRVASKRFKVENRVYLDYLKENGLVEEKKNRISEKNAAKHTNESKKRNVIDAPEGRKPRKVSNNNSLNKPSTISKSRTAANKNPIRAAAASHRKPGVTKIFIPFVRKN</sequence>
<dbReference type="SUPFAM" id="SSF47095">
    <property type="entry name" value="HMG-box"/>
    <property type="match status" value="1"/>
</dbReference>
<dbReference type="AlphaFoldDB" id="A0A9N9ENB4"/>
<accession>A0A9N9ENB4</accession>
<dbReference type="PROSITE" id="PS50118">
    <property type="entry name" value="HMG_BOX_2"/>
    <property type="match status" value="1"/>
</dbReference>
<keyword evidence="1" id="KW-0539">Nucleus</keyword>
<comment type="caution">
    <text evidence="4">The sequence shown here is derived from an EMBL/GenBank/DDBJ whole genome shotgun (WGS) entry which is preliminary data.</text>
</comment>
<feature type="compositionally biased region" description="Basic and acidic residues" evidence="2">
    <location>
        <begin position="256"/>
        <end position="268"/>
    </location>
</feature>
<feature type="region of interest" description="Disordered" evidence="2">
    <location>
        <begin position="173"/>
        <end position="276"/>
    </location>
</feature>
<dbReference type="SMART" id="SM00398">
    <property type="entry name" value="HMG"/>
    <property type="match status" value="1"/>
</dbReference>
<feature type="compositionally biased region" description="Basic and acidic residues" evidence="2">
    <location>
        <begin position="216"/>
        <end position="227"/>
    </location>
</feature>
<dbReference type="GO" id="GO:0003677">
    <property type="term" value="F:DNA binding"/>
    <property type="evidence" value="ECO:0007669"/>
    <property type="project" value="UniProtKB-UniRule"/>
</dbReference>
<organism evidence="4 5">
    <name type="scientific">Cetraspora pellucida</name>
    <dbReference type="NCBI Taxonomy" id="1433469"/>
    <lineage>
        <taxon>Eukaryota</taxon>
        <taxon>Fungi</taxon>
        <taxon>Fungi incertae sedis</taxon>
        <taxon>Mucoromycota</taxon>
        <taxon>Glomeromycotina</taxon>
        <taxon>Glomeromycetes</taxon>
        <taxon>Diversisporales</taxon>
        <taxon>Gigasporaceae</taxon>
        <taxon>Cetraspora</taxon>
    </lineage>
</organism>
<dbReference type="Gene3D" id="1.10.30.10">
    <property type="entry name" value="High mobility group box domain"/>
    <property type="match status" value="1"/>
</dbReference>
<feature type="compositionally biased region" description="Basic and acidic residues" evidence="2">
    <location>
        <begin position="443"/>
        <end position="467"/>
    </location>
</feature>
<evidence type="ECO:0000259" key="3">
    <source>
        <dbReference type="PROSITE" id="PS50118"/>
    </source>
</evidence>